<dbReference type="STRING" id="246191.SAMN05660337_2852"/>
<reference evidence="2" key="1">
    <citation type="submission" date="2016-10" db="EMBL/GenBank/DDBJ databases">
        <authorList>
            <person name="Varghese N."/>
            <person name="Submissions S."/>
        </authorList>
    </citation>
    <scope>NUCLEOTIDE SEQUENCE [LARGE SCALE GENOMIC DNA]</scope>
    <source>
        <strain evidence="2">DSM 16995</strain>
    </source>
</reference>
<sequence length="599" mass="66151">MITDTATIILFAIQATVKIGEAGYKNYIDATRNRDLILPLPEHYNKILPTQAWNFFFGSDAEGKRFASGDSVWPELIIFENRLFDTYTDEDKELLCKLAEQAYNILELERFPDAKPNSTINLINFHVISAWEEGYSTTTAVQRVAGAIIEIGIDYAKLNPGLFDTKTSNGKLLYSLINELDKIKFSDSPIDELPALLFVATLETLTTNTKAISSDPNIRVLISNSAKKVASLVGTRNTAINALDIKESEKRDKRKNMEDWGELIFRGVLDSVGHTMLASPGQFLGVQGEASQTLVTQVGNDVLDLMIGDDSINLDPIFCKSGAERLMRTALDVVSKHPKLITNSDNSGINAILSAVTKELRNPDQPLLEDYMIPEIGRIILEKTGENLTLLWPSAPNTPESNLLLIASKATLKALSASTTGEYWTPDFTHKNMLFVVETVCNEIKCNPGWITGDDKYLNNALILVLENTVLCLEKKEITISGDTAASILTEVVKSISLRKELFDQITYKTETLTVAAAAIDAIVYTIFSSQEASVKWILCRDETLTTIVNVLMTELAKSSADVAAVTQIQQIVDGLINDLKNGKKFDLEKFAEHAALQL</sequence>
<protein>
    <submittedName>
        <fullName evidence="1">Uncharacterized protein</fullName>
    </submittedName>
</protein>
<dbReference type="Proteomes" id="UP000199053">
    <property type="component" value="Unassembled WGS sequence"/>
</dbReference>
<organism evidence="1 2">
    <name type="scientific">Maridesulfovibrio ferrireducens</name>
    <dbReference type="NCBI Taxonomy" id="246191"/>
    <lineage>
        <taxon>Bacteria</taxon>
        <taxon>Pseudomonadati</taxon>
        <taxon>Thermodesulfobacteriota</taxon>
        <taxon>Desulfovibrionia</taxon>
        <taxon>Desulfovibrionales</taxon>
        <taxon>Desulfovibrionaceae</taxon>
        <taxon>Maridesulfovibrio</taxon>
    </lineage>
</organism>
<name>A0A1G9JM02_9BACT</name>
<dbReference type="EMBL" id="FNGA01000004">
    <property type="protein sequence ID" value="SDL38336.1"/>
    <property type="molecule type" value="Genomic_DNA"/>
</dbReference>
<dbReference type="OrthoDB" id="9790149at2"/>
<dbReference type="RefSeq" id="WP_092162254.1">
    <property type="nucleotide sequence ID" value="NZ_FNGA01000004.1"/>
</dbReference>
<keyword evidence="2" id="KW-1185">Reference proteome</keyword>
<dbReference type="AlphaFoldDB" id="A0A1G9JM02"/>
<proteinExistence type="predicted"/>
<gene>
    <name evidence="1" type="ORF">SAMN05660337_2852</name>
</gene>
<evidence type="ECO:0000313" key="1">
    <source>
        <dbReference type="EMBL" id="SDL38336.1"/>
    </source>
</evidence>
<accession>A0A1G9JM02</accession>
<evidence type="ECO:0000313" key="2">
    <source>
        <dbReference type="Proteomes" id="UP000199053"/>
    </source>
</evidence>